<protein>
    <submittedName>
        <fullName evidence="2">Uncharacterized protein</fullName>
    </submittedName>
</protein>
<dbReference type="EMBL" id="KZ503032">
    <property type="protein sequence ID" value="PKU69446.1"/>
    <property type="molecule type" value="Genomic_DNA"/>
</dbReference>
<proteinExistence type="predicted"/>
<evidence type="ECO:0000313" key="3">
    <source>
        <dbReference type="Proteomes" id="UP000233837"/>
    </source>
</evidence>
<evidence type="ECO:0000256" key="1">
    <source>
        <dbReference type="SAM" id="MobiDB-lite"/>
    </source>
</evidence>
<reference evidence="2 3" key="2">
    <citation type="journal article" date="2017" name="Nature">
        <title>The Apostasia genome and the evolution of orchids.</title>
        <authorList>
            <person name="Zhang G.Q."/>
            <person name="Liu K.W."/>
            <person name="Li Z."/>
            <person name="Lohaus R."/>
            <person name="Hsiao Y.Y."/>
            <person name="Niu S.C."/>
            <person name="Wang J.Y."/>
            <person name="Lin Y.C."/>
            <person name="Xu Q."/>
            <person name="Chen L.J."/>
            <person name="Yoshida K."/>
            <person name="Fujiwara S."/>
            <person name="Wang Z.W."/>
            <person name="Zhang Y.Q."/>
            <person name="Mitsuda N."/>
            <person name="Wang M."/>
            <person name="Liu G.H."/>
            <person name="Pecoraro L."/>
            <person name="Huang H.X."/>
            <person name="Xiao X.J."/>
            <person name="Lin M."/>
            <person name="Wu X.Y."/>
            <person name="Wu W.L."/>
            <person name="Chen Y.Y."/>
            <person name="Chang S.B."/>
            <person name="Sakamoto S."/>
            <person name="Ohme-Takagi M."/>
            <person name="Yagi M."/>
            <person name="Zeng S.J."/>
            <person name="Shen C.Y."/>
            <person name="Yeh C.M."/>
            <person name="Luo Y.B."/>
            <person name="Tsai W.C."/>
            <person name="Van de Peer Y."/>
            <person name="Liu Z.J."/>
        </authorList>
    </citation>
    <scope>NUCLEOTIDE SEQUENCE [LARGE SCALE GENOMIC DNA]</scope>
    <source>
        <tissue evidence="2">The whole plant</tissue>
    </source>
</reference>
<accession>A0A2I0W1A9</accession>
<evidence type="ECO:0000313" key="2">
    <source>
        <dbReference type="EMBL" id="PKU69446.1"/>
    </source>
</evidence>
<dbReference type="Proteomes" id="UP000233837">
    <property type="component" value="Unassembled WGS sequence"/>
</dbReference>
<feature type="compositionally biased region" description="Basic residues" evidence="1">
    <location>
        <begin position="27"/>
        <end position="36"/>
    </location>
</feature>
<dbReference type="AlphaFoldDB" id="A0A2I0W1A9"/>
<reference evidence="2 3" key="1">
    <citation type="journal article" date="2016" name="Sci. Rep.">
        <title>The Dendrobium catenatum Lindl. genome sequence provides insights into polysaccharide synthase, floral development and adaptive evolution.</title>
        <authorList>
            <person name="Zhang G.Q."/>
            <person name="Xu Q."/>
            <person name="Bian C."/>
            <person name="Tsai W.C."/>
            <person name="Yeh C.M."/>
            <person name="Liu K.W."/>
            <person name="Yoshida K."/>
            <person name="Zhang L.S."/>
            <person name="Chang S.B."/>
            <person name="Chen F."/>
            <person name="Shi Y."/>
            <person name="Su Y.Y."/>
            <person name="Zhang Y.Q."/>
            <person name="Chen L.J."/>
            <person name="Yin Y."/>
            <person name="Lin M."/>
            <person name="Huang H."/>
            <person name="Deng H."/>
            <person name="Wang Z.W."/>
            <person name="Zhu S.L."/>
            <person name="Zhao X."/>
            <person name="Deng C."/>
            <person name="Niu S.C."/>
            <person name="Huang J."/>
            <person name="Wang M."/>
            <person name="Liu G.H."/>
            <person name="Yang H.J."/>
            <person name="Xiao X.J."/>
            <person name="Hsiao Y.Y."/>
            <person name="Wu W.L."/>
            <person name="Chen Y.Y."/>
            <person name="Mitsuda N."/>
            <person name="Ohme-Takagi M."/>
            <person name="Luo Y.B."/>
            <person name="Van de Peer Y."/>
            <person name="Liu Z.J."/>
        </authorList>
    </citation>
    <scope>NUCLEOTIDE SEQUENCE [LARGE SCALE GENOMIC DNA]</scope>
    <source>
        <tissue evidence="2">The whole plant</tissue>
    </source>
</reference>
<gene>
    <name evidence="2" type="ORF">MA16_Dca018304</name>
</gene>
<name>A0A2I0W1A9_9ASPA</name>
<organism evidence="2 3">
    <name type="scientific">Dendrobium catenatum</name>
    <dbReference type="NCBI Taxonomy" id="906689"/>
    <lineage>
        <taxon>Eukaryota</taxon>
        <taxon>Viridiplantae</taxon>
        <taxon>Streptophyta</taxon>
        <taxon>Embryophyta</taxon>
        <taxon>Tracheophyta</taxon>
        <taxon>Spermatophyta</taxon>
        <taxon>Magnoliopsida</taxon>
        <taxon>Liliopsida</taxon>
        <taxon>Asparagales</taxon>
        <taxon>Orchidaceae</taxon>
        <taxon>Epidendroideae</taxon>
        <taxon>Malaxideae</taxon>
        <taxon>Dendrobiinae</taxon>
        <taxon>Dendrobium</taxon>
    </lineage>
</organism>
<keyword evidence="3" id="KW-1185">Reference proteome</keyword>
<sequence length="74" mass="8398">MTLALSIRLVRKIVNDQGLQDIVGSRNRSRKRRRKHGGEGRRASAGSRRRRASTGIAKGKFRNLISSFSVCLWF</sequence>
<feature type="region of interest" description="Disordered" evidence="1">
    <location>
        <begin position="24"/>
        <end position="53"/>
    </location>
</feature>